<organism evidence="2">
    <name type="scientific">marine metagenome</name>
    <dbReference type="NCBI Taxonomy" id="408172"/>
    <lineage>
        <taxon>unclassified sequences</taxon>
        <taxon>metagenomes</taxon>
        <taxon>ecological metagenomes</taxon>
    </lineage>
</organism>
<accession>A0A382PN65</accession>
<evidence type="ECO:0000256" key="1">
    <source>
        <dbReference type="SAM" id="Phobius"/>
    </source>
</evidence>
<keyword evidence="1" id="KW-0812">Transmembrane</keyword>
<protein>
    <submittedName>
        <fullName evidence="2">Uncharacterized protein</fullName>
    </submittedName>
</protein>
<name>A0A382PN65_9ZZZZ</name>
<sequence length="76" mass="7987">VAVVFATLATLLIVAINADPQLQQDMTVMNSIRGWDLPGLSGFLSLISAITSLKVGLVYGAIGLGGLFITRQRKTA</sequence>
<keyword evidence="1" id="KW-0472">Membrane</keyword>
<gene>
    <name evidence="2" type="ORF">METZ01_LOCUS327131</name>
</gene>
<evidence type="ECO:0000313" key="2">
    <source>
        <dbReference type="EMBL" id="SVC74277.1"/>
    </source>
</evidence>
<dbReference type="AlphaFoldDB" id="A0A382PN65"/>
<reference evidence="2" key="1">
    <citation type="submission" date="2018-05" db="EMBL/GenBank/DDBJ databases">
        <authorList>
            <person name="Lanie J.A."/>
            <person name="Ng W.-L."/>
            <person name="Kazmierczak K.M."/>
            <person name="Andrzejewski T.M."/>
            <person name="Davidsen T.M."/>
            <person name="Wayne K.J."/>
            <person name="Tettelin H."/>
            <person name="Glass J.I."/>
            <person name="Rusch D."/>
            <person name="Podicherti R."/>
            <person name="Tsui H.-C.T."/>
            <person name="Winkler M.E."/>
        </authorList>
    </citation>
    <scope>NUCLEOTIDE SEQUENCE</scope>
</reference>
<keyword evidence="1" id="KW-1133">Transmembrane helix</keyword>
<proteinExistence type="predicted"/>
<dbReference type="EMBL" id="UINC01108287">
    <property type="protein sequence ID" value="SVC74277.1"/>
    <property type="molecule type" value="Genomic_DNA"/>
</dbReference>
<feature type="transmembrane region" description="Helical" evidence="1">
    <location>
        <begin position="42"/>
        <end position="69"/>
    </location>
</feature>
<feature type="non-terminal residue" evidence="2">
    <location>
        <position position="1"/>
    </location>
</feature>